<dbReference type="Pfam" id="PF09739">
    <property type="entry name" value="MCM_bind"/>
    <property type="match status" value="2"/>
</dbReference>
<name>A0A9P6Y6I6_RHIOR</name>
<evidence type="ECO:0000256" key="4">
    <source>
        <dbReference type="ARBA" id="ARBA00023242"/>
    </source>
</evidence>
<dbReference type="FunFam" id="1.10.510.10:FF:000421">
    <property type="entry name" value="Serine/threonine-protein kinase PAK 6"/>
    <property type="match status" value="1"/>
</dbReference>
<accession>A0A9P6Y6I6</accession>
<dbReference type="GO" id="GO:0006261">
    <property type="term" value="P:DNA-templated DNA replication"/>
    <property type="evidence" value="ECO:0007669"/>
    <property type="project" value="TreeGrafter"/>
</dbReference>
<keyword evidence="3 5" id="KW-0067">ATP-binding</keyword>
<dbReference type="SUPFAM" id="SSF56112">
    <property type="entry name" value="Protein kinase-like (PK-like)"/>
    <property type="match status" value="1"/>
</dbReference>
<dbReference type="Proteomes" id="UP000717996">
    <property type="component" value="Unassembled WGS sequence"/>
</dbReference>
<evidence type="ECO:0000313" key="8">
    <source>
        <dbReference type="Proteomes" id="UP000717996"/>
    </source>
</evidence>
<evidence type="ECO:0000256" key="5">
    <source>
        <dbReference type="PROSITE-ProRule" id="PRU10141"/>
    </source>
</evidence>
<dbReference type="GO" id="GO:0005524">
    <property type="term" value="F:ATP binding"/>
    <property type="evidence" value="ECO:0007669"/>
    <property type="project" value="UniProtKB-UniRule"/>
</dbReference>
<dbReference type="InterPro" id="IPR011009">
    <property type="entry name" value="Kinase-like_dom_sf"/>
</dbReference>
<dbReference type="PANTHER" id="PTHR13489">
    <property type="entry name" value="MINI-CHROMOSOME MAINTENANCE COMPLEX-BINDING PROTEIN"/>
    <property type="match status" value="1"/>
</dbReference>
<evidence type="ECO:0000259" key="6">
    <source>
        <dbReference type="PROSITE" id="PS50011"/>
    </source>
</evidence>
<reference evidence="7" key="1">
    <citation type="journal article" date="2020" name="Microb. Genom.">
        <title>Genetic diversity of clinical and environmental Mucorales isolates obtained from an investigation of mucormycosis cases among solid organ transplant recipients.</title>
        <authorList>
            <person name="Nguyen M.H."/>
            <person name="Kaul D."/>
            <person name="Muto C."/>
            <person name="Cheng S.J."/>
            <person name="Richter R.A."/>
            <person name="Bruno V.M."/>
            <person name="Liu G."/>
            <person name="Beyhan S."/>
            <person name="Sundermann A.J."/>
            <person name="Mounaud S."/>
            <person name="Pasculle A.W."/>
            <person name="Nierman W.C."/>
            <person name="Driscoll E."/>
            <person name="Cumbie R."/>
            <person name="Clancy C.J."/>
            <person name="Dupont C.L."/>
        </authorList>
    </citation>
    <scope>NUCLEOTIDE SEQUENCE</scope>
    <source>
        <strain evidence="7">GL16</strain>
    </source>
</reference>
<evidence type="ECO:0000256" key="2">
    <source>
        <dbReference type="ARBA" id="ARBA00022741"/>
    </source>
</evidence>
<dbReference type="PROSITE" id="PS50011">
    <property type="entry name" value="PROTEIN_KINASE_DOM"/>
    <property type="match status" value="1"/>
</dbReference>
<evidence type="ECO:0000256" key="1">
    <source>
        <dbReference type="ARBA" id="ARBA00004123"/>
    </source>
</evidence>
<dbReference type="Gene3D" id="3.30.200.20">
    <property type="entry name" value="Phosphorylase Kinase, domain 1"/>
    <property type="match status" value="1"/>
</dbReference>
<dbReference type="Gene3D" id="1.10.510.10">
    <property type="entry name" value="Transferase(Phosphotransferase) domain 1"/>
    <property type="match status" value="1"/>
</dbReference>
<dbReference type="InterPro" id="IPR017441">
    <property type="entry name" value="Protein_kinase_ATP_BS"/>
</dbReference>
<sequence length="948" mass="107809">MSLEEPLKLVSQLFEEHLKSDTNATPETFDPSSSFLDILETRRDQIISFNDAHAQQIPKNTLVRFRCMIQDTGLGQEMLVSAYETRNEDGTTKLCCYRYTDDPIELHEHRVPEDYLLERTLVYCVSPPGENQWTKEAYDVYNGSLEDQLNYLSIEDDKNPNIAKKYPLPGKKHTSAIVKFYNGMDESIRVGQLVEVIGIRGQDLQQEEEANNEYELESPLHSFSNTPVLHAIAFKNLNHSTPLKAYEAASNYSVEQLRYDLVEYIASVLGGDKLAAEFVLLQLLSRVTTKINGLKIGHLTINLNGFPFYKSTKENESVLFSSTNPVSQPLIDVLENLTVHSVNLPLTIQGLNQSKFTPKCVSESLEAGVLQLVDGTMLLVDETVLDEGQLQDAGVRNFQALQTLIQTQTLGYEFPYSQYDFDTDISVLSISSNKSILPNHCSVLLKPTNPLEDSKQDMLKLSKEQLEQFRRFIHTAKHASYDIPEQVSEYIQESFVNERKKATDTKSELPTQEELMLRMSLARLAAVSFGENTLSKERYDYVVELDNQRLFKQKKKLQDNTMVISWPFEAIHKTHIHLDINTGELSLTNGWESTRGESSNQQDILLSSFVKRIYAEFEMIPPPPPIPSQPSLLPLPQKAILHKYMTTIEASRALSKLCREEDPHQYYADMTKIGEGASGSVYKAYAIQKEHTVVAIKQIHLRRQSRKDLIVEEVRMGQEKPFHDNLVKHIESFLWKHDVWIVMEYMEGGSLTDVVIHNCMTEKEIAAICLELLKALDYLHSRGVIHRDIKSDNILIGPQGQIKLSDFGYCAQIDKIRSKRTTLAGTLCWMAPEIVQCKEYGPNVDIWSLGITAIEMVEGSPPHLENPQQAIQLLKTHHTPPSLKNPEQLSPYFRDFLSQCLQFNAEDRPTAHDLLQHPFLSDAAPLCSLLPLIENTKNQITMDDEFCL</sequence>
<evidence type="ECO:0000313" key="7">
    <source>
        <dbReference type="EMBL" id="KAG1540242.1"/>
    </source>
</evidence>
<dbReference type="OrthoDB" id="329666at2759"/>
<organism evidence="7 8">
    <name type="scientific">Rhizopus oryzae</name>
    <name type="common">Mucormycosis agent</name>
    <name type="synonym">Rhizopus arrhizus var. delemar</name>
    <dbReference type="NCBI Taxonomy" id="64495"/>
    <lineage>
        <taxon>Eukaryota</taxon>
        <taxon>Fungi</taxon>
        <taxon>Fungi incertae sedis</taxon>
        <taxon>Mucoromycota</taxon>
        <taxon>Mucoromycotina</taxon>
        <taxon>Mucoromycetes</taxon>
        <taxon>Mucorales</taxon>
        <taxon>Mucorineae</taxon>
        <taxon>Rhizopodaceae</taxon>
        <taxon>Rhizopus</taxon>
    </lineage>
</organism>
<dbReference type="PROSITE" id="PS00107">
    <property type="entry name" value="PROTEIN_KINASE_ATP"/>
    <property type="match status" value="1"/>
</dbReference>
<keyword evidence="2 5" id="KW-0547">Nucleotide-binding</keyword>
<keyword evidence="4" id="KW-0539">Nucleus</keyword>
<dbReference type="SMART" id="SM00220">
    <property type="entry name" value="S_TKc"/>
    <property type="match status" value="1"/>
</dbReference>
<evidence type="ECO:0000256" key="3">
    <source>
        <dbReference type="ARBA" id="ARBA00022840"/>
    </source>
</evidence>
<proteinExistence type="predicted"/>
<feature type="binding site" evidence="5">
    <location>
        <position position="697"/>
    </location>
    <ligand>
        <name>ATP</name>
        <dbReference type="ChEBI" id="CHEBI:30616"/>
    </ligand>
</feature>
<comment type="subcellular location">
    <subcellularLocation>
        <location evidence="1">Nucleus</location>
    </subcellularLocation>
</comment>
<dbReference type="GO" id="GO:0005634">
    <property type="term" value="C:nucleus"/>
    <property type="evidence" value="ECO:0007669"/>
    <property type="project" value="UniProtKB-SubCell"/>
</dbReference>
<dbReference type="PANTHER" id="PTHR13489:SF0">
    <property type="entry name" value="MINI-CHROMOSOME MAINTENANCE COMPLEX-BINDING PROTEIN"/>
    <property type="match status" value="1"/>
</dbReference>
<dbReference type="InterPro" id="IPR000719">
    <property type="entry name" value="Prot_kinase_dom"/>
</dbReference>
<feature type="domain" description="Protein kinase" evidence="6">
    <location>
        <begin position="667"/>
        <end position="920"/>
    </location>
</feature>
<dbReference type="AlphaFoldDB" id="A0A9P6Y6I6"/>
<dbReference type="Pfam" id="PF00069">
    <property type="entry name" value="Pkinase"/>
    <property type="match status" value="1"/>
</dbReference>
<dbReference type="GO" id="GO:0003682">
    <property type="term" value="F:chromatin binding"/>
    <property type="evidence" value="ECO:0007669"/>
    <property type="project" value="TreeGrafter"/>
</dbReference>
<dbReference type="InterPro" id="IPR019140">
    <property type="entry name" value="MCM_complex-bd"/>
</dbReference>
<gene>
    <name evidence="7" type="ORF">G6F51_008642</name>
</gene>
<dbReference type="GO" id="GO:0004672">
    <property type="term" value="F:protein kinase activity"/>
    <property type="evidence" value="ECO:0007669"/>
    <property type="project" value="InterPro"/>
</dbReference>
<protein>
    <recommendedName>
        <fullName evidence="6">Protein kinase domain-containing protein</fullName>
    </recommendedName>
</protein>
<dbReference type="PROSITE" id="PS00108">
    <property type="entry name" value="PROTEIN_KINASE_ST"/>
    <property type="match status" value="1"/>
</dbReference>
<comment type="caution">
    <text evidence="7">The sequence shown here is derived from an EMBL/GenBank/DDBJ whole genome shotgun (WGS) entry which is preliminary data.</text>
</comment>
<dbReference type="EMBL" id="JAANIT010001448">
    <property type="protein sequence ID" value="KAG1540242.1"/>
    <property type="molecule type" value="Genomic_DNA"/>
</dbReference>
<dbReference type="InterPro" id="IPR008271">
    <property type="entry name" value="Ser/Thr_kinase_AS"/>
</dbReference>